<evidence type="ECO:0000256" key="4">
    <source>
        <dbReference type="ARBA" id="ARBA00022692"/>
    </source>
</evidence>
<evidence type="ECO:0000313" key="10">
    <source>
        <dbReference type="EMBL" id="CAD7630687.1"/>
    </source>
</evidence>
<evidence type="ECO:0000256" key="3">
    <source>
        <dbReference type="ARBA" id="ARBA00022448"/>
    </source>
</evidence>
<dbReference type="GO" id="GO:0070588">
    <property type="term" value="P:calcium ion transmembrane transport"/>
    <property type="evidence" value="ECO:0007669"/>
    <property type="project" value="TreeGrafter"/>
</dbReference>
<evidence type="ECO:0000256" key="2">
    <source>
        <dbReference type="ARBA" id="ARBA00009848"/>
    </source>
</evidence>
<dbReference type="AlphaFoldDB" id="A0A7R9KX32"/>
<evidence type="ECO:0000256" key="1">
    <source>
        <dbReference type="ARBA" id="ARBA00004308"/>
    </source>
</evidence>
<proteinExistence type="inferred from homology"/>
<evidence type="ECO:0000256" key="6">
    <source>
        <dbReference type="ARBA" id="ARBA00023065"/>
    </source>
</evidence>
<dbReference type="EMBL" id="CAJPIZ010008418">
    <property type="protein sequence ID" value="CAG2111117.1"/>
    <property type="molecule type" value="Genomic_DNA"/>
</dbReference>
<dbReference type="InterPro" id="IPR011009">
    <property type="entry name" value="Kinase-like_dom_sf"/>
</dbReference>
<keyword evidence="9" id="KW-0407">Ion channel</keyword>
<dbReference type="Proteomes" id="UP000759131">
    <property type="component" value="Unassembled WGS sequence"/>
</dbReference>
<dbReference type="PANTHER" id="PTHR10125:SF31">
    <property type="entry name" value="P2X RECEPTOR E"/>
    <property type="match status" value="1"/>
</dbReference>
<keyword evidence="4" id="KW-0812">Transmembrane</keyword>
<dbReference type="PANTHER" id="PTHR10125">
    <property type="entry name" value="P2X PURINOCEPTOR"/>
    <property type="match status" value="1"/>
</dbReference>
<keyword evidence="7" id="KW-0472">Membrane</keyword>
<name>A0A7R9KX32_9ACAR</name>
<dbReference type="GO" id="GO:0016020">
    <property type="term" value="C:membrane"/>
    <property type="evidence" value="ECO:0007669"/>
    <property type="project" value="TreeGrafter"/>
</dbReference>
<comment type="similarity">
    <text evidence="2">Belongs to the P2X receptor family.</text>
</comment>
<organism evidence="10">
    <name type="scientific">Medioppia subpectinata</name>
    <dbReference type="NCBI Taxonomy" id="1979941"/>
    <lineage>
        <taxon>Eukaryota</taxon>
        <taxon>Metazoa</taxon>
        <taxon>Ecdysozoa</taxon>
        <taxon>Arthropoda</taxon>
        <taxon>Chelicerata</taxon>
        <taxon>Arachnida</taxon>
        <taxon>Acari</taxon>
        <taxon>Acariformes</taxon>
        <taxon>Sarcoptiformes</taxon>
        <taxon>Oribatida</taxon>
        <taxon>Brachypylina</taxon>
        <taxon>Oppioidea</taxon>
        <taxon>Oppiidae</taxon>
        <taxon>Medioppia</taxon>
    </lineage>
</organism>
<keyword evidence="6" id="KW-0406">Ion transport</keyword>
<dbReference type="OrthoDB" id="494673at2759"/>
<dbReference type="Pfam" id="PF00864">
    <property type="entry name" value="P2X_receptor"/>
    <property type="match status" value="1"/>
</dbReference>
<keyword evidence="3" id="KW-0813">Transport</keyword>
<keyword evidence="11" id="KW-1185">Reference proteome</keyword>
<dbReference type="GO" id="GO:0004931">
    <property type="term" value="F:extracellularly ATP-gated monoatomic cation channel activity"/>
    <property type="evidence" value="ECO:0007669"/>
    <property type="project" value="TreeGrafter"/>
</dbReference>
<evidence type="ECO:0000313" key="11">
    <source>
        <dbReference type="Proteomes" id="UP000759131"/>
    </source>
</evidence>
<dbReference type="GO" id="GO:0012505">
    <property type="term" value="C:endomembrane system"/>
    <property type="evidence" value="ECO:0007669"/>
    <property type="project" value="UniProtKB-SubCell"/>
</dbReference>
<dbReference type="InterPro" id="IPR059116">
    <property type="entry name" value="P2X_receptor"/>
</dbReference>
<dbReference type="EMBL" id="OC862993">
    <property type="protein sequence ID" value="CAD7630687.1"/>
    <property type="molecule type" value="Genomic_DNA"/>
</dbReference>
<comment type="subcellular location">
    <subcellularLocation>
        <location evidence="1">Endomembrane system</location>
    </subcellularLocation>
</comment>
<gene>
    <name evidence="10" type="ORF">OSB1V03_LOCUS11099</name>
</gene>
<reference evidence="10" key="1">
    <citation type="submission" date="2020-11" db="EMBL/GenBank/DDBJ databases">
        <authorList>
            <person name="Tran Van P."/>
        </authorList>
    </citation>
    <scope>NUCLEOTIDE SEQUENCE</scope>
</reference>
<sequence length="311" mass="35900">MFNLICKILPIKVVTTARPEMPAIPRMRIIFYITLNLKIRGAVEVNESADNFDQNYVKPEEFVNYNRVWDAKDYAHYYPREVYVMTNMAITGNQTLAACPDHPRVNKALCKPGDKTHCQYGRQTPFGVQTGKCVPADFPTQKNTSGSIVWDYEHTCEIKGWCPVDRILPPLKHDRPVLGSTNTSTLWIKNSVVFPDRVYSHNDIFNGNILVNNRINENSDNNVMLIDFEYSRHFYRGHDLGFFINEFGRDSNFFDRKDLPLADDQWIQTFLGHYLDKSVKIRGKEFAEKPKNSMHVLLTHNDPGGKCIPLH</sequence>
<protein>
    <submittedName>
        <fullName evidence="10">Uncharacterized protein</fullName>
    </submittedName>
</protein>
<evidence type="ECO:0000256" key="8">
    <source>
        <dbReference type="ARBA" id="ARBA00023286"/>
    </source>
</evidence>
<evidence type="ECO:0000256" key="5">
    <source>
        <dbReference type="ARBA" id="ARBA00022989"/>
    </source>
</evidence>
<accession>A0A7R9KX32</accession>
<evidence type="ECO:0000256" key="7">
    <source>
        <dbReference type="ARBA" id="ARBA00023136"/>
    </source>
</evidence>
<keyword evidence="8" id="KW-1071">Ligand-gated ion channel</keyword>
<dbReference type="SUPFAM" id="SSF56112">
    <property type="entry name" value="Protein kinase-like (PK-like)"/>
    <property type="match status" value="1"/>
</dbReference>
<dbReference type="GO" id="GO:0098794">
    <property type="term" value="C:postsynapse"/>
    <property type="evidence" value="ECO:0007669"/>
    <property type="project" value="GOC"/>
</dbReference>
<dbReference type="Gene3D" id="2.60.490.10">
    <property type="entry name" value="atp-gated p2x4 ion channel domain"/>
    <property type="match status" value="1"/>
</dbReference>
<evidence type="ECO:0000256" key="9">
    <source>
        <dbReference type="ARBA" id="ARBA00023303"/>
    </source>
</evidence>
<keyword evidence="5" id="KW-1133">Transmembrane helix</keyword>
<dbReference type="InterPro" id="IPR027309">
    <property type="entry name" value="P2X_extracellular_dom_sf"/>
</dbReference>